<dbReference type="InterPro" id="IPR005899">
    <property type="entry name" value="Na_pump_deCOase"/>
</dbReference>
<evidence type="ECO:0000256" key="5">
    <source>
        <dbReference type="ARBA" id="ARBA00011869"/>
    </source>
</evidence>
<dbReference type="GeneID" id="78293803"/>
<feature type="transmembrane region" description="Helical" evidence="16">
    <location>
        <begin position="6"/>
        <end position="31"/>
    </location>
</feature>
<evidence type="ECO:0000256" key="14">
    <source>
        <dbReference type="ARBA" id="ARBA00023201"/>
    </source>
</evidence>
<evidence type="ECO:0000256" key="13">
    <source>
        <dbReference type="ARBA" id="ARBA00023136"/>
    </source>
</evidence>
<name>A0A2U1B9Y1_9BACT</name>
<dbReference type="EMBL" id="JABAEW010000032">
    <property type="protein sequence ID" value="NMD87906.1"/>
    <property type="molecule type" value="Genomic_DNA"/>
</dbReference>
<evidence type="ECO:0000256" key="7">
    <source>
        <dbReference type="ARBA" id="ARBA00022475"/>
    </source>
</evidence>
<dbReference type="EMBL" id="QEKH01000002">
    <property type="protein sequence ID" value="PVY45442.1"/>
    <property type="molecule type" value="Genomic_DNA"/>
</dbReference>
<evidence type="ECO:0000256" key="10">
    <source>
        <dbReference type="ARBA" id="ARBA00022989"/>
    </source>
</evidence>
<keyword evidence="12 16" id="KW-0406">Ion transport</keyword>
<comment type="similarity">
    <text evidence="4 16">Belongs to the OadG family.</text>
</comment>
<comment type="cofactor">
    <cofactor evidence="1 16">
        <name>Na(+)</name>
        <dbReference type="ChEBI" id="CHEBI:29101"/>
    </cofactor>
</comment>
<keyword evidence="8 16" id="KW-0812">Transmembrane</keyword>
<organism evidence="18 19">
    <name type="scientific">Victivallis vadensis</name>
    <dbReference type="NCBI Taxonomy" id="172901"/>
    <lineage>
        <taxon>Bacteria</taxon>
        <taxon>Pseudomonadati</taxon>
        <taxon>Lentisphaerota</taxon>
        <taxon>Lentisphaeria</taxon>
        <taxon>Victivallales</taxon>
        <taxon>Victivallaceae</taxon>
        <taxon>Victivallis</taxon>
    </lineage>
</organism>
<dbReference type="EC" id="7.2.4.2" evidence="16"/>
<comment type="catalytic activity">
    <reaction evidence="15 16">
        <text>oxaloacetate + 2 Na(+)(in) + H(+) = pyruvate + 2 Na(+)(out) + CO2</text>
        <dbReference type="Rhea" id="RHEA:57724"/>
        <dbReference type="ChEBI" id="CHEBI:15361"/>
        <dbReference type="ChEBI" id="CHEBI:15378"/>
        <dbReference type="ChEBI" id="CHEBI:16452"/>
        <dbReference type="ChEBI" id="CHEBI:16526"/>
        <dbReference type="ChEBI" id="CHEBI:29101"/>
        <dbReference type="EC" id="7.2.4.2"/>
    </reaction>
</comment>
<gene>
    <name evidence="16" type="primary">oadG</name>
    <name evidence="18" type="ORF">C8D82_10212</name>
    <name evidence="17" type="ORF">HF882_15065</name>
</gene>
<protein>
    <recommendedName>
        <fullName evidence="16">Probable oxaloacetate decarboxylase gamma chain</fullName>
        <ecNumber evidence="16">7.2.4.2</ecNumber>
    </recommendedName>
</protein>
<evidence type="ECO:0000313" key="18">
    <source>
        <dbReference type="EMBL" id="PVY45442.1"/>
    </source>
</evidence>
<dbReference type="InterPro" id="IPR023424">
    <property type="entry name" value="OadG"/>
</dbReference>
<evidence type="ECO:0000256" key="6">
    <source>
        <dbReference type="ARBA" id="ARBA00022448"/>
    </source>
</evidence>
<keyword evidence="10 16" id="KW-1133">Transmembrane helix</keyword>
<dbReference type="HAMAP" id="MF_00404">
    <property type="entry name" value="OadG"/>
    <property type="match status" value="1"/>
</dbReference>
<keyword evidence="6 16" id="KW-0813">Transport</keyword>
<comment type="subunit">
    <text evidence="5 16">Heterotrimer of an alpha, a beta and a gamma subunit.</text>
</comment>
<evidence type="ECO:0000313" key="20">
    <source>
        <dbReference type="Proteomes" id="UP000576225"/>
    </source>
</evidence>
<sequence length="81" mass="8357">MSNAELILGGLKLLVFGMGMVFVFLVVMIIAMNLMQKILAPFAAAFEPAPKAPAKPKAAAGGDDAQLAAIAAAAVEMVRNK</sequence>
<accession>A0A2U1B9Y1</accession>
<evidence type="ECO:0000256" key="2">
    <source>
        <dbReference type="ARBA" id="ARBA00003002"/>
    </source>
</evidence>
<keyword evidence="14 16" id="KW-0739">Sodium transport</keyword>
<evidence type="ECO:0000313" key="19">
    <source>
        <dbReference type="Proteomes" id="UP000245959"/>
    </source>
</evidence>
<dbReference type="NCBIfam" id="NF040909">
    <property type="entry name" value="OadG_rel_small"/>
    <property type="match status" value="1"/>
</dbReference>
<dbReference type="Pfam" id="PF04277">
    <property type="entry name" value="OAD_gamma"/>
    <property type="match status" value="1"/>
</dbReference>
<dbReference type="GO" id="GO:0015451">
    <property type="term" value="F:decarboxylation-driven active transmembrane transporter activity"/>
    <property type="evidence" value="ECO:0007669"/>
    <property type="project" value="UniProtKB-EC"/>
</dbReference>
<evidence type="ECO:0000256" key="11">
    <source>
        <dbReference type="ARBA" id="ARBA00023053"/>
    </source>
</evidence>
<keyword evidence="19" id="KW-1185">Reference proteome</keyword>
<dbReference type="NCBIfam" id="TIGR01195">
    <property type="entry name" value="oadG_fam"/>
    <property type="match status" value="1"/>
</dbReference>
<evidence type="ECO:0000256" key="8">
    <source>
        <dbReference type="ARBA" id="ARBA00022692"/>
    </source>
</evidence>
<evidence type="ECO:0000256" key="9">
    <source>
        <dbReference type="ARBA" id="ARBA00022967"/>
    </source>
</evidence>
<evidence type="ECO:0000256" key="4">
    <source>
        <dbReference type="ARBA" id="ARBA00005844"/>
    </source>
</evidence>
<dbReference type="GO" id="GO:0005886">
    <property type="term" value="C:plasma membrane"/>
    <property type="evidence" value="ECO:0007669"/>
    <property type="project" value="UniProtKB-SubCell"/>
</dbReference>
<evidence type="ECO:0000256" key="1">
    <source>
        <dbReference type="ARBA" id="ARBA00001959"/>
    </source>
</evidence>
<dbReference type="Proteomes" id="UP000245959">
    <property type="component" value="Unassembled WGS sequence"/>
</dbReference>
<evidence type="ECO:0000313" key="17">
    <source>
        <dbReference type="EMBL" id="NMD87906.1"/>
    </source>
</evidence>
<reference evidence="17 20" key="2">
    <citation type="submission" date="2020-04" db="EMBL/GenBank/DDBJ databases">
        <authorList>
            <person name="Hitch T.C.A."/>
            <person name="Wylensek D."/>
            <person name="Clavel T."/>
        </authorList>
    </citation>
    <scope>NUCLEOTIDE SEQUENCE [LARGE SCALE GENOMIC DNA]</scope>
    <source>
        <strain evidence="17 20">COR2-253-APC-1A</strain>
    </source>
</reference>
<comment type="function">
    <text evidence="2 16">Catalyzes the decarboxylation of oxaloacetate coupled to Na(+) translocation.</text>
</comment>
<comment type="subcellular location">
    <subcellularLocation>
        <location evidence="3 16">Cell membrane</location>
        <topology evidence="3 16">Single-pass membrane protein</topology>
    </subcellularLocation>
</comment>
<dbReference type="GO" id="GO:0036376">
    <property type="term" value="P:sodium ion export across plasma membrane"/>
    <property type="evidence" value="ECO:0007669"/>
    <property type="project" value="InterPro"/>
</dbReference>
<keyword evidence="9 16" id="KW-1278">Translocase</keyword>
<keyword evidence="7 16" id="KW-1003">Cell membrane</keyword>
<keyword evidence="11 16" id="KW-0915">Sodium</keyword>
<dbReference type="AlphaFoldDB" id="A0A2U1B9Y1"/>
<dbReference type="GO" id="GO:0008948">
    <property type="term" value="F:oxaloacetate decarboxylase activity"/>
    <property type="evidence" value="ECO:0007669"/>
    <property type="project" value="UniProtKB-UniRule"/>
</dbReference>
<dbReference type="RefSeq" id="WP_116882473.1">
    <property type="nucleotide sequence ID" value="NZ_CAJKCJ010000003.1"/>
</dbReference>
<proteinExistence type="inferred from homology"/>
<evidence type="ECO:0000256" key="3">
    <source>
        <dbReference type="ARBA" id="ARBA00004162"/>
    </source>
</evidence>
<evidence type="ECO:0000256" key="15">
    <source>
        <dbReference type="ARBA" id="ARBA00048176"/>
    </source>
</evidence>
<comment type="caution">
    <text evidence="18">The sequence shown here is derived from an EMBL/GenBank/DDBJ whole genome shotgun (WGS) entry which is preliminary data.</text>
</comment>
<dbReference type="Proteomes" id="UP000576225">
    <property type="component" value="Unassembled WGS sequence"/>
</dbReference>
<evidence type="ECO:0000256" key="16">
    <source>
        <dbReference type="HAMAP-Rule" id="MF_00404"/>
    </source>
</evidence>
<keyword evidence="13 16" id="KW-0472">Membrane</keyword>
<evidence type="ECO:0000256" key="12">
    <source>
        <dbReference type="ARBA" id="ARBA00023065"/>
    </source>
</evidence>
<reference evidence="18 19" key="1">
    <citation type="submission" date="2018-04" db="EMBL/GenBank/DDBJ databases">
        <title>Genomic Encyclopedia of Type Strains, Phase IV (KMG-IV): sequencing the most valuable type-strain genomes for metagenomic binning, comparative biology and taxonomic classification.</title>
        <authorList>
            <person name="Goeker M."/>
        </authorList>
    </citation>
    <scope>NUCLEOTIDE SEQUENCE [LARGE SCALE GENOMIC DNA]</scope>
    <source>
        <strain evidence="18 19">DSM 14823</strain>
    </source>
</reference>
<dbReference type="GO" id="GO:0015081">
    <property type="term" value="F:sodium ion transmembrane transporter activity"/>
    <property type="evidence" value="ECO:0007669"/>
    <property type="project" value="UniProtKB-UniRule"/>
</dbReference>